<keyword evidence="3" id="KW-1185">Reference proteome</keyword>
<organism evidence="2 3">
    <name type="scientific">Colletotrichum melonis</name>
    <dbReference type="NCBI Taxonomy" id="1209925"/>
    <lineage>
        <taxon>Eukaryota</taxon>
        <taxon>Fungi</taxon>
        <taxon>Dikarya</taxon>
        <taxon>Ascomycota</taxon>
        <taxon>Pezizomycotina</taxon>
        <taxon>Sordariomycetes</taxon>
        <taxon>Hypocreomycetidae</taxon>
        <taxon>Glomerellales</taxon>
        <taxon>Glomerellaceae</taxon>
        <taxon>Colletotrichum</taxon>
        <taxon>Colletotrichum acutatum species complex</taxon>
    </lineage>
</organism>
<reference evidence="2 3" key="1">
    <citation type="submission" date="2016-10" db="EMBL/GenBank/DDBJ databases">
        <title>The genome sequence of Colletotrichum fioriniae PJ7.</title>
        <authorList>
            <person name="Baroncelli R."/>
        </authorList>
    </citation>
    <scope>NUCLEOTIDE SEQUENCE [LARGE SCALE GENOMIC DNA]</scope>
    <source>
        <strain evidence="2">Col 31</strain>
    </source>
</reference>
<evidence type="ECO:0008006" key="4">
    <source>
        <dbReference type="Google" id="ProtNLM"/>
    </source>
</evidence>
<evidence type="ECO:0000313" key="3">
    <source>
        <dbReference type="Proteomes" id="UP001239795"/>
    </source>
</evidence>
<name>A0AAI9V1Q7_9PEZI</name>
<sequence length="353" mass="39445">MEEEGLSSGQQRSSPQDWCPNVPDWQTPKSTSRVRVVIFRSHGPQQSVFCPIGGHHAPGDENGAPVNGQVCPNKGTQAGKGVIEVAVRWINPIGLTSHPWSQATCRSVGECKGSWEVEQCETVMLTADQEETWASAWAEVVAEKASRRQSHQIQVYPGRSPSLYTKPPTSLSQESGVLPTLSRDTPVAAMSTATQRKSRVIHPLTREQTIRERTIFLAGTTSKRDWRKDVTDSLAHLPVVIFNPFRPDWDSTWKEDISDERFSNQVNWELDMQERADIIVVYFEPETEGHISLLELGLCARSKGKVIVACSEGYKKRGNVQVVCSRYGIPFVESYEELVEKLIQELEATDVKA</sequence>
<dbReference type="Gene3D" id="3.40.50.450">
    <property type="match status" value="1"/>
</dbReference>
<gene>
    <name evidence="2" type="ORF">CMEL01_00407</name>
</gene>
<dbReference type="AlphaFoldDB" id="A0AAI9V1Q7"/>
<feature type="region of interest" description="Disordered" evidence="1">
    <location>
        <begin position="1"/>
        <end position="26"/>
    </location>
</feature>
<protein>
    <recommendedName>
        <fullName evidence="4">Nucleoside 2-deoxyribosyltransferase</fullName>
    </recommendedName>
</protein>
<feature type="compositionally biased region" description="Polar residues" evidence="1">
    <location>
        <begin position="7"/>
        <end position="16"/>
    </location>
</feature>
<proteinExistence type="predicted"/>
<comment type="caution">
    <text evidence="2">The sequence shown here is derived from an EMBL/GenBank/DDBJ whole genome shotgun (WGS) entry which is preliminary data.</text>
</comment>
<dbReference type="InterPro" id="IPR039470">
    <property type="entry name" value="Nuc_deoxyri_tr2"/>
</dbReference>
<dbReference type="EMBL" id="MLGG01000001">
    <property type="protein sequence ID" value="KAK1468640.1"/>
    <property type="molecule type" value="Genomic_DNA"/>
</dbReference>
<evidence type="ECO:0000313" key="2">
    <source>
        <dbReference type="EMBL" id="KAK1468640.1"/>
    </source>
</evidence>
<feature type="region of interest" description="Disordered" evidence="1">
    <location>
        <begin position="157"/>
        <end position="177"/>
    </location>
</feature>
<evidence type="ECO:0000256" key="1">
    <source>
        <dbReference type="SAM" id="MobiDB-lite"/>
    </source>
</evidence>
<accession>A0AAI9V1Q7</accession>
<dbReference type="Pfam" id="PF15891">
    <property type="entry name" value="Nuc_deoxyri_tr2"/>
    <property type="match status" value="1"/>
</dbReference>
<dbReference type="Proteomes" id="UP001239795">
    <property type="component" value="Unassembled WGS sequence"/>
</dbReference>